<evidence type="ECO:0000313" key="2">
    <source>
        <dbReference type="EMBL" id="QKQ25029.1"/>
    </source>
</evidence>
<dbReference type="AlphaFoldDB" id="A0A6N0HRI1"/>
<dbReference type="PROSITE" id="PS51257">
    <property type="entry name" value="PROKAR_LIPOPROTEIN"/>
    <property type="match status" value="1"/>
</dbReference>
<reference evidence="2 3" key="1">
    <citation type="submission" date="2020-05" db="EMBL/GenBank/DDBJ databases">
        <title>Horizontal transmission and recombination maintain forever young bacterial symbiont genomes.</title>
        <authorList>
            <person name="Russell S.L."/>
            <person name="Pepper-Tunick E."/>
            <person name="Svedberg J."/>
            <person name="Byrne A."/>
            <person name="Ruelas Castillo J."/>
            <person name="Vollmers C."/>
            <person name="Beinart R.A."/>
            <person name="Corbett-Detig R."/>
        </authorList>
    </citation>
    <scope>NUCLEOTIDE SEQUENCE [LARGE SCALE GENOMIC DNA]</scope>
    <source>
        <strain evidence="2">Santa_Monica_outfall</strain>
    </source>
</reference>
<dbReference type="KEGG" id="rev:HUE57_01045"/>
<dbReference type="Proteomes" id="UP000509658">
    <property type="component" value="Chromosome"/>
</dbReference>
<dbReference type="Gene3D" id="3.40.1260.10">
    <property type="entry name" value="DsrEFH-like"/>
    <property type="match status" value="1"/>
</dbReference>
<keyword evidence="3" id="KW-1185">Reference proteome</keyword>
<dbReference type="InterPro" id="IPR027396">
    <property type="entry name" value="DsrEFH-like"/>
</dbReference>
<gene>
    <name evidence="2" type="ORF">HUE57_01045</name>
</gene>
<dbReference type="PANTHER" id="PTHR37691:SF1">
    <property type="entry name" value="BLR3518 PROTEIN"/>
    <property type="match status" value="1"/>
</dbReference>
<dbReference type="RefSeq" id="WP_078483081.1">
    <property type="nucleotide sequence ID" value="NZ_CP054491.1"/>
</dbReference>
<dbReference type="PANTHER" id="PTHR37691">
    <property type="entry name" value="BLR3518 PROTEIN"/>
    <property type="match status" value="1"/>
</dbReference>
<organism evidence="2 3">
    <name type="scientific">Candidatus Reidiella endopervernicosa</name>
    <dbReference type="NCBI Taxonomy" id="2738883"/>
    <lineage>
        <taxon>Bacteria</taxon>
        <taxon>Pseudomonadati</taxon>
        <taxon>Pseudomonadota</taxon>
        <taxon>Gammaproteobacteria</taxon>
        <taxon>Candidatus Reidiella</taxon>
    </lineage>
</organism>
<dbReference type="SUPFAM" id="SSF75169">
    <property type="entry name" value="DsrEFH-like"/>
    <property type="match status" value="1"/>
</dbReference>
<evidence type="ECO:0000256" key="1">
    <source>
        <dbReference type="SAM" id="SignalP"/>
    </source>
</evidence>
<accession>A0A6N0HRI1</accession>
<name>A0A6N0HRI1_9GAMM</name>
<dbReference type="EMBL" id="CP054491">
    <property type="protein sequence ID" value="QKQ25029.1"/>
    <property type="molecule type" value="Genomic_DNA"/>
</dbReference>
<feature type="chain" id="PRO_5026952567" evidence="1">
    <location>
        <begin position="21"/>
        <end position="157"/>
    </location>
</feature>
<protein>
    <submittedName>
        <fullName evidence="2">DsrE family protein</fullName>
    </submittedName>
</protein>
<proteinExistence type="predicted"/>
<keyword evidence="1" id="KW-0732">Signal</keyword>
<feature type="signal peptide" evidence="1">
    <location>
        <begin position="1"/>
        <end position="20"/>
    </location>
</feature>
<evidence type="ECO:0000313" key="3">
    <source>
        <dbReference type="Proteomes" id="UP000509658"/>
    </source>
</evidence>
<sequence>MFGKKLKVSLLALLSGLILGLVGCTPEGKSGDAAMAEAAVSKHKIVIQVSSNDAKTQTIAMNNAVNLQKHYGMDNVDVEIVAYGPGLGMLTQSSAHQSRVSSLAMQDITFSACGNTKSKMEKKSGKQVALAEGVQIVPAGVARIMELQEAGYAYVRP</sequence>